<keyword evidence="2" id="KW-1185">Reference proteome</keyword>
<reference evidence="1" key="1">
    <citation type="submission" date="2021-06" db="EMBL/GenBank/DDBJ databases">
        <title>Description of novel taxa of the family Lachnospiraceae.</title>
        <authorList>
            <person name="Chaplin A.V."/>
            <person name="Sokolova S.R."/>
            <person name="Pikina A.P."/>
            <person name="Korzhanova M."/>
            <person name="Belova V."/>
            <person name="Korostin D."/>
            <person name="Efimov B.A."/>
        </authorList>
    </citation>
    <scope>NUCLEOTIDE SEQUENCE</scope>
    <source>
        <strain evidence="1">ASD5720</strain>
    </source>
</reference>
<dbReference type="AlphaFoldDB" id="A0A949JZD2"/>
<evidence type="ECO:0000313" key="1">
    <source>
        <dbReference type="EMBL" id="MBU9738023.1"/>
    </source>
</evidence>
<comment type="caution">
    <text evidence="1">The sequence shown here is derived from an EMBL/GenBank/DDBJ whole genome shotgun (WGS) entry which is preliminary data.</text>
</comment>
<proteinExistence type="predicted"/>
<dbReference type="EMBL" id="JAHQCW010000028">
    <property type="protein sequence ID" value="MBU9738023.1"/>
    <property type="molecule type" value="Genomic_DNA"/>
</dbReference>
<dbReference type="Proteomes" id="UP000712157">
    <property type="component" value="Unassembled WGS sequence"/>
</dbReference>
<evidence type="ECO:0000313" key="2">
    <source>
        <dbReference type="Proteomes" id="UP000712157"/>
    </source>
</evidence>
<sequence length="55" mass="6361">MIKKPVKETIHSKEDIWDNVMRIKSAQVAEELLEISIEVGETVRAIDKRSNTKPR</sequence>
<protein>
    <submittedName>
        <fullName evidence="1">Uncharacterized protein</fullName>
    </submittedName>
</protein>
<accession>A0A949JZD2</accession>
<name>A0A949JZD2_9FIRM</name>
<gene>
    <name evidence="1" type="ORF">KTH89_15875</name>
</gene>
<organism evidence="1 2">
    <name type="scientific">Diplocloster agilis</name>
    <dbReference type="NCBI Taxonomy" id="2850323"/>
    <lineage>
        <taxon>Bacteria</taxon>
        <taxon>Bacillati</taxon>
        <taxon>Bacillota</taxon>
        <taxon>Clostridia</taxon>
        <taxon>Lachnospirales</taxon>
        <taxon>Lachnospiraceae</taxon>
        <taxon>Diplocloster</taxon>
    </lineage>
</organism>
<dbReference type="RefSeq" id="WP_238722336.1">
    <property type="nucleotide sequence ID" value="NZ_JAHQCW010000028.1"/>
</dbReference>